<dbReference type="AlphaFoldDB" id="A0AA90NZP9"/>
<name>A0AA90NZP9_9GAMM</name>
<proteinExistence type="predicted"/>
<feature type="compositionally biased region" description="Polar residues" evidence="1">
    <location>
        <begin position="9"/>
        <end position="21"/>
    </location>
</feature>
<feature type="domain" description="Transposase IS4-like" evidence="2">
    <location>
        <begin position="1"/>
        <end position="48"/>
    </location>
</feature>
<dbReference type="EMBL" id="JASXSV010000014">
    <property type="protein sequence ID" value="MDP0589401.1"/>
    <property type="molecule type" value="Genomic_DNA"/>
</dbReference>
<feature type="region of interest" description="Disordered" evidence="1">
    <location>
        <begin position="1"/>
        <end position="21"/>
    </location>
</feature>
<keyword evidence="4" id="KW-1185">Reference proteome</keyword>
<dbReference type="Proteomes" id="UP001178148">
    <property type="component" value="Unassembled WGS sequence"/>
</dbReference>
<evidence type="ECO:0000259" key="2">
    <source>
        <dbReference type="Pfam" id="PF01609"/>
    </source>
</evidence>
<dbReference type="GO" id="GO:0003677">
    <property type="term" value="F:DNA binding"/>
    <property type="evidence" value="ECO:0007669"/>
    <property type="project" value="InterPro"/>
</dbReference>
<protein>
    <submittedName>
        <fullName evidence="3">Transposase</fullName>
    </submittedName>
</protein>
<reference evidence="3 4" key="1">
    <citation type="journal article" date="2023" name="bioRxiv">
        <title>An intranuclear bacterial parasite of deep-sea mussels expresses apoptosis inhibitors acquired from its host.</title>
        <authorList>
            <person name="Gonzalez Porras M.A."/>
            <person name="Assie A."/>
            <person name="Tietjen M."/>
            <person name="Violette M."/>
            <person name="Kleiner M."/>
            <person name="Gruber-Vodicka H."/>
            <person name="Dubilier N."/>
            <person name="Leisch N."/>
        </authorList>
    </citation>
    <scope>NUCLEOTIDE SEQUENCE [LARGE SCALE GENOMIC DNA]</scope>
    <source>
        <strain evidence="3">IAP13</strain>
    </source>
</reference>
<dbReference type="GO" id="GO:0006313">
    <property type="term" value="P:DNA transposition"/>
    <property type="evidence" value="ECO:0007669"/>
    <property type="project" value="InterPro"/>
</dbReference>
<sequence length="58" mass="6278">MKIHVGADVNSSTAHTVTVTPANKADIGELPTLLRENDEVIFGDAGCIGLHWKVNHKR</sequence>
<organism evidence="3 4">
    <name type="scientific">Candidatus Endonucleibacter bathymodioli</name>
    <dbReference type="NCBI Taxonomy" id="539814"/>
    <lineage>
        <taxon>Bacteria</taxon>
        <taxon>Pseudomonadati</taxon>
        <taxon>Pseudomonadota</taxon>
        <taxon>Gammaproteobacteria</taxon>
        <taxon>Oceanospirillales</taxon>
        <taxon>Endozoicomonadaceae</taxon>
        <taxon>Candidatus Endonucleibacter</taxon>
    </lineage>
</organism>
<dbReference type="Pfam" id="PF01609">
    <property type="entry name" value="DDE_Tnp_1"/>
    <property type="match status" value="1"/>
</dbReference>
<gene>
    <name evidence="3" type="ORF">QS748_09520</name>
</gene>
<dbReference type="InterPro" id="IPR002559">
    <property type="entry name" value="Transposase_11"/>
</dbReference>
<comment type="caution">
    <text evidence="3">The sequence shown here is derived from an EMBL/GenBank/DDBJ whole genome shotgun (WGS) entry which is preliminary data.</text>
</comment>
<evidence type="ECO:0000256" key="1">
    <source>
        <dbReference type="SAM" id="MobiDB-lite"/>
    </source>
</evidence>
<accession>A0AA90NZP9</accession>
<dbReference type="GO" id="GO:0004803">
    <property type="term" value="F:transposase activity"/>
    <property type="evidence" value="ECO:0007669"/>
    <property type="project" value="InterPro"/>
</dbReference>
<evidence type="ECO:0000313" key="4">
    <source>
        <dbReference type="Proteomes" id="UP001178148"/>
    </source>
</evidence>
<evidence type="ECO:0000313" key="3">
    <source>
        <dbReference type="EMBL" id="MDP0589401.1"/>
    </source>
</evidence>